<reference evidence="2 3" key="1">
    <citation type="submission" date="2007-06" db="EMBL/GenBank/DDBJ databases">
        <authorList>
            <person name="Shimkets L."/>
            <person name="Ferriera S."/>
            <person name="Johnson J."/>
            <person name="Kravitz S."/>
            <person name="Beeson K."/>
            <person name="Sutton G."/>
            <person name="Rogers Y.-H."/>
            <person name="Friedman R."/>
            <person name="Frazier M."/>
            <person name="Venter J.C."/>
        </authorList>
    </citation>
    <scope>NUCLEOTIDE SEQUENCE [LARGE SCALE GENOMIC DNA]</scope>
    <source>
        <strain evidence="2 3">SIR-1</strain>
    </source>
</reference>
<dbReference type="eggNOG" id="COG2335">
    <property type="taxonomic scope" value="Bacteria"/>
</dbReference>
<accession>A6GEA3</accession>
<dbReference type="PROSITE" id="PS50213">
    <property type="entry name" value="FAS1"/>
    <property type="match status" value="2"/>
</dbReference>
<proteinExistence type="predicted"/>
<dbReference type="AlphaFoldDB" id="A6GEA3"/>
<dbReference type="OrthoDB" id="9800666at2"/>
<dbReference type="Gene3D" id="2.30.180.10">
    <property type="entry name" value="FAS1 domain"/>
    <property type="match status" value="2"/>
</dbReference>
<dbReference type="InterPro" id="IPR000782">
    <property type="entry name" value="FAS1_domain"/>
</dbReference>
<feature type="domain" description="FAS1" evidence="1">
    <location>
        <begin position="28"/>
        <end position="157"/>
    </location>
</feature>
<dbReference type="PANTHER" id="PTHR10900:SF77">
    <property type="entry name" value="FI19380P1"/>
    <property type="match status" value="1"/>
</dbReference>
<gene>
    <name evidence="2" type="ORF">PPSIR1_34812</name>
</gene>
<dbReference type="InterPro" id="IPR050904">
    <property type="entry name" value="Adhesion/Biosynth-related"/>
</dbReference>
<dbReference type="SUPFAM" id="SSF82153">
    <property type="entry name" value="FAS1 domain"/>
    <property type="match status" value="2"/>
</dbReference>
<dbReference type="STRING" id="391625.PPSIR1_34812"/>
<organism evidence="2 3">
    <name type="scientific">Plesiocystis pacifica SIR-1</name>
    <dbReference type="NCBI Taxonomy" id="391625"/>
    <lineage>
        <taxon>Bacteria</taxon>
        <taxon>Pseudomonadati</taxon>
        <taxon>Myxococcota</taxon>
        <taxon>Polyangia</taxon>
        <taxon>Nannocystales</taxon>
        <taxon>Nannocystaceae</taxon>
        <taxon>Plesiocystis</taxon>
    </lineage>
</organism>
<dbReference type="GO" id="GO:0005615">
    <property type="term" value="C:extracellular space"/>
    <property type="evidence" value="ECO:0007669"/>
    <property type="project" value="TreeGrafter"/>
</dbReference>
<evidence type="ECO:0000259" key="1">
    <source>
        <dbReference type="PROSITE" id="PS50213"/>
    </source>
</evidence>
<dbReference type="Proteomes" id="UP000005801">
    <property type="component" value="Unassembled WGS sequence"/>
</dbReference>
<comment type="caution">
    <text evidence="2">The sequence shown here is derived from an EMBL/GenBank/DDBJ whole genome shotgun (WGS) entry which is preliminary data.</text>
</comment>
<evidence type="ECO:0000313" key="3">
    <source>
        <dbReference type="Proteomes" id="UP000005801"/>
    </source>
</evidence>
<dbReference type="Pfam" id="PF02469">
    <property type="entry name" value="Fasciclin"/>
    <property type="match status" value="2"/>
</dbReference>
<name>A6GEA3_9BACT</name>
<keyword evidence="3" id="KW-1185">Reference proteome</keyword>
<evidence type="ECO:0000313" key="2">
    <source>
        <dbReference type="EMBL" id="EDM75821.1"/>
    </source>
</evidence>
<sequence>MTPVASMRVRPLPVHRAAPLTPRGWPSRASSLLLRLTAQGAGAFGRALDEGGFLDELGSGATILAPSDEAFSELAECLGHDRAAMLRSLRLHVSPRPGLTVADLERRGRLDSMLGQRLYADLDDEGSVRVDGAQLLQTDLRVASHPGVVIHILDRALAPAEFDLLELLHLSDNFGRLLHACEVLDMEALLRGSLPYTLLAPRGLMTLPTWEWHELLRPAARPTLETYLHRHIVPGRSYLDEGARLRSLGGQRMDVEGAGARLHVGGRRVLVRDVEARNGLIHVIDGSFGIG</sequence>
<dbReference type="EMBL" id="ABCS01000080">
    <property type="protein sequence ID" value="EDM75821.1"/>
    <property type="molecule type" value="Genomic_DNA"/>
</dbReference>
<dbReference type="PANTHER" id="PTHR10900">
    <property type="entry name" value="PERIOSTIN-RELATED"/>
    <property type="match status" value="1"/>
</dbReference>
<dbReference type="SMART" id="SM00554">
    <property type="entry name" value="FAS1"/>
    <property type="match status" value="2"/>
</dbReference>
<feature type="domain" description="FAS1" evidence="1">
    <location>
        <begin position="161"/>
        <end position="288"/>
    </location>
</feature>
<dbReference type="InterPro" id="IPR036378">
    <property type="entry name" value="FAS1_dom_sf"/>
</dbReference>
<protein>
    <recommendedName>
        <fullName evidence="1">FAS1 domain-containing protein</fullName>
    </recommendedName>
</protein>